<evidence type="ECO:0000256" key="2">
    <source>
        <dbReference type="RuleBase" id="RU361185"/>
    </source>
</evidence>
<dbReference type="RefSeq" id="WP_057778027.1">
    <property type="nucleotide sequence ID" value="NZ_AYYY01000014.1"/>
</dbReference>
<dbReference type="SUPFAM" id="SSF51011">
    <property type="entry name" value="Glycosyl hydrolase domain"/>
    <property type="match status" value="1"/>
</dbReference>
<dbReference type="GO" id="GO:0030246">
    <property type="term" value="F:carbohydrate binding"/>
    <property type="evidence" value="ECO:0007669"/>
    <property type="project" value="InterPro"/>
</dbReference>
<evidence type="ECO:0000313" key="6">
    <source>
        <dbReference type="Proteomes" id="UP000051733"/>
    </source>
</evidence>
<dbReference type="CDD" id="cd14752">
    <property type="entry name" value="GH31_N"/>
    <property type="match status" value="1"/>
</dbReference>
<name>A0A0R2AGP0_9LACO</name>
<dbReference type="Proteomes" id="UP000051733">
    <property type="component" value="Unassembled WGS sequence"/>
</dbReference>
<dbReference type="InterPro" id="IPR052990">
    <property type="entry name" value="Sulfoquinovosidase_GH31"/>
</dbReference>
<dbReference type="PANTHER" id="PTHR46959:SF2">
    <property type="entry name" value="SULFOQUINOVOSIDASE"/>
    <property type="match status" value="1"/>
</dbReference>
<dbReference type="Pfam" id="PF21365">
    <property type="entry name" value="Glyco_hydro_31_3rd"/>
    <property type="match status" value="1"/>
</dbReference>
<dbReference type="PATRIC" id="fig|1423813.3.peg.1108"/>
<dbReference type="EMBL" id="AYYY01000014">
    <property type="protein sequence ID" value="KRM62012.1"/>
    <property type="molecule type" value="Genomic_DNA"/>
</dbReference>
<keyword evidence="6" id="KW-1185">Reference proteome</keyword>
<feature type="domain" description="Glycosyl hydrolase family 31 C-terminal" evidence="4">
    <location>
        <begin position="576"/>
        <end position="658"/>
    </location>
</feature>
<gene>
    <name evidence="5" type="ORF">FC26_GL001089</name>
</gene>
<dbReference type="Pfam" id="PF01055">
    <property type="entry name" value="Glyco_hydro_31_2nd"/>
    <property type="match status" value="1"/>
</dbReference>
<evidence type="ECO:0000259" key="3">
    <source>
        <dbReference type="Pfam" id="PF01055"/>
    </source>
</evidence>
<dbReference type="Gene3D" id="3.20.20.80">
    <property type="entry name" value="Glycosidases"/>
    <property type="match status" value="1"/>
</dbReference>
<comment type="similarity">
    <text evidence="1 2">Belongs to the glycosyl hydrolase 31 family.</text>
</comment>
<dbReference type="NCBIfam" id="NF007746">
    <property type="entry name" value="PRK10426.1"/>
    <property type="match status" value="1"/>
</dbReference>
<proteinExistence type="inferred from homology"/>
<protein>
    <submittedName>
        <fullName evidence="5">Alpha-glucosidase</fullName>
    </submittedName>
</protein>
<comment type="caution">
    <text evidence="5">The sequence shown here is derived from an EMBL/GenBank/DDBJ whole genome shotgun (WGS) entry which is preliminary data.</text>
</comment>
<keyword evidence="2" id="KW-0378">Hydrolase</keyword>
<dbReference type="SUPFAM" id="SSF74650">
    <property type="entry name" value="Galactose mutarotase-like"/>
    <property type="match status" value="1"/>
</dbReference>
<dbReference type="SUPFAM" id="SSF51445">
    <property type="entry name" value="(Trans)glycosidases"/>
    <property type="match status" value="1"/>
</dbReference>
<accession>A0A0R2AGP0</accession>
<dbReference type="GO" id="GO:0004553">
    <property type="term" value="F:hydrolase activity, hydrolyzing O-glycosyl compounds"/>
    <property type="evidence" value="ECO:0007669"/>
    <property type="project" value="InterPro"/>
</dbReference>
<dbReference type="PANTHER" id="PTHR46959">
    <property type="entry name" value="SULFOQUINOVOSIDASE"/>
    <property type="match status" value="1"/>
</dbReference>
<organism evidence="5 6">
    <name type="scientific">Paucilactobacillus vaccinostercus DSM 20634</name>
    <dbReference type="NCBI Taxonomy" id="1423813"/>
    <lineage>
        <taxon>Bacteria</taxon>
        <taxon>Bacillati</taxon>
        <taxon>Bacillota</taxon>
        <taxon>Bacilli</taxon>
        <taxon>Lactobacillales</taxon>
        <taxon>Lactobacillaceae</taxon>
        <taxon>Paucilactobacillus</taxon>
    </lineage>
</organism>
<evidence type="ECO:0000259" key="4">
    <source>
        <dbReference type="Pfam" id="PF21365"/>
    </source>
</evidence>
<dbReference type="InterPro" id="IPR011013">
    <property type="entry name" value="Gal_mutarotase_sf_dom"/>
</dbReference>
<dbReference type="CDD" id="cd06594">
    <property type="entry name" value="GH31_glucosidase_YihQ"/>
    <property type="match status" value="1"/>
</dbReference>
<dbReference type="GO" id="GO:0005975">
    <property type="term" value="P:carbohydrate metabolic process"/>
    <property type="evidence" value="ECO:0007669"/>
    <property type="project" value="InterPro"/>
</dbReference>
<feature type="domain" description="Glycoside hydrolase family 31 TIM barrel" evidence="3">
    <location>
        <begin position="262"/>
        <end position="564"/>
    </location>
</feature>
<keyword evidence="2" id="KW-0326">Glycosidase</keyword>
<dbReference type="InterPro" id="IPR017853">
    <property type="entry name" value="GH"/>
</dbReference>
<dbReference type="Gene3D" id="2.60.40.1180">
    <property type="entry name" value="Golgi alpha-mannosidase II"/>
    <property type="match status" value="1"/>
</dbReference>
<sequence length="671" mass="76948">MKLTHQNSTLIVDNQTVTFNHRLLLQQTDESPIVFLGHGEETVTMYRGNFDIDDQVDTRLALTIINAYQVADKLALEFGFQDVHYLTLELTIDDQGRLVMIPQQVAAHWNRIWLRLAATADEKVYGAGEQMSHFNLRGRHFPLWTSEPGIGRNKHTLTTFKADADHAGGDYYTTNYPEPTFVSTHKYYCHTTSYAYADFDFRHPDFHELQHWQVPTSWTFETAETYVGLIEQLTSLLGRQAPLPDWTNQGLVAGLQGGTPRIETLKRRFQDHHVALAGIWAQDWEGIRMTSFGKRLFWNWQFDDNLYPELPAQVKQWRQEGLRFLGYINPYVAVDSPMFAQTNPDYFAKNKRGEVYEVDFGEFNCGVVDFTNPYAFKWFKSVIKTNLIDAGFAGWMADFGEYLPTDVVLADGSDPMVMHNQWPMLWAKCNYDAIHEAGKEAEIVTFMRAGATGSQRYNPLLWAGDQSVNWSLDDGIASTIPAALSAGMTGNGLTHSDIGGYTSMYGNLRTKELFMRWGEMAAFTPFMRSHEGNRPAENFQVYDSGEALDHLAKFTHVFQRLTPYRQAVIKEVVAHGTPAQRPLFMHYEDDPESYSIQYEYLFGRDLLVAPVYQAEKLKWSVYLPDDDWVNLWTDESFRGGHHEVDAPLGQIPVFYRKQSSYTDLFKTLKQA</sequence>
<dbReference type="InterPro" id="IPR000322">
    <property type="entry name" value="Glyco_hydro_31_TIM"/>
</dbReference>
<dbReference type="AlphaFoldDB" id="A0A0R2AGP0"/>
<dbReference type="InterPro" id="IPR048395">
    <property type="entry name" value="Glyco_hydro_31_C"/>
</dbReference>
<dbReference type="STRING" id="1423813.FC26_GL001089"/>
<dbReference type="OrthoDB" id="176168at2"/>
<dbReference type="InterPro" id="IPR013780">
    <property type="entry name" value="Glyco_hydro_b"/>
</dbReference>
<evidence type="ECO:0000313" key="5">
    <source>
        <dbReference type="EMBL" id="KRM62012.1"/>
    </source>
</evidence>
<dbReference type="Gene3D" id="2.60.40.1760">
    <property type="entry name" value="glycosyl hydrolase (family 31)"/>
    <property type="match status" value="1"/>
</dbReference>
<evidence type="ECO:0000256" key="1">
    <source>
        <dbReference type="ARBA" id="ARBA00007806"/>
    </source>
</evidence>
<dbReference type="InterPro" id="IPR044112">
    <property type="entry name" value="YihQ_TIM-like"/>
</dbReference>
<reference evidence="5 6" key="1">
    <citation type="journal article" date="2015" name="Genome Announc.">
        <title>Expanding the biotechnology potential of lactobacilli through comparative genomics of 213 strains and associated genera.</title>
        <authorList>
            <person name="Sun Z."/>
            <person name="Harris H.M."/>
            <person name="McCann A."/>
            <person name="Guo C."/>
            <person name="Argimon S."/>
            <person name="Zhang W."/>
            <person name="Yang X."/>
            <person name="Jeffery I.B."/>
            <person name="Cooney J.C."/>
            <person name="Kagawa T.F."/>
            <person name="Liu W."/>
            <person name="Song Y."/>
            <person name="Salvetti E."/>
            <person name="Wrobel A."/>
            <person name="Rasinkangas P."/>
            <person name="Parkhill J."/>
            <person name="Rea M.C."/>
            <person name="O'Sullivan O."/>
            <person name="Ritari J."/>
            <person name="Douillard F.P."/>
            <person name="Paul Ross R."/>
            <person name="Yang R."/>
            <person name="Briner A.E."/>
            <person name="Felis G.E."/>
            <person name="de Vos W.M."/>
            <person name="Barrangou R."/>
            <person name="Klaenhammer T.R."/>
            <person name="Caufield P.W."/>
            <person name="Cui Y."/>
            <person name="Zhang H."/>
            <person name="O'Toole P.W."/>
        </authorList>
    </citation>
    <scope>NUCLEOTIDE SEQUENCE [LARGE SCALE GENOMIC DNA]</scope>
    <source>
        <strain evidence="5 6">DSM 20634</strain>
    </source>
</reference>